<dbReference type="HAMAP" id="MF_00210">
    <property type="entry name" value="EPSP_synth"/>
    <property type="match status" value="1"/>
</dbReference>
<evidence type="ECO:0000256" key="4">
    <source>
        <dbReference type="ARBA" id="ARBA00022679"/>
    </source>
</evidence>
<evidence type="ECO:0000256" key="2">
    <source>
        <dbReference type="ARBA" id="ARBA00009948"/>
    </source>
</evidence>
<comment type="similarity">
    <text evidence="2 7">Belongs to the EPSP synthase family.</text>
</comment>
<dbReference type="Gene3D" id="3.65.10.10">
    <property type="entry name" value="Enolpyruvate transferase domain"/>
    <property type="match status" value="2"/>
</dbReference>
<dbReference type="UniPathway" id="UPA00053">
    <property type="reaction ID" value="UER00089"/>
</dbReference>
<dbReference type="RefSeq" id="WP_016474542.1">
    <property type="nucleotide sequence ID" value="NZ_KE150480.1"/>
</dbReference>
<keyword evidence="7" id="KW-0963">Cytoplasm</keyword>
<evidence type="ECO:0000313" key="10">
    <source>
        <dbReference type="Proteomes" id="UP000014400"/>
    </source>
</evidence>
<feature type="binding site" evidence="7">
    <location>
        <position position="175"/>
    </location>
    <ligand>
        <name>3-phosphoshikimate</name>
        <dbReference type="ChEBI" id="CHEBI:145989"/>
    </ligand>
</feature>
<dbReference type="PANTHER" id="PTHR21090">
    <property type="entry name" value="AROM/DEHYDROQUINATE SYNTHASE"/>
    <property type="match status" value="1"/>
</dbReference>
<sequence>MQQTVSPQQLSGTIAAIPSKSWAHRELIAAALGAPDHAVLVRFRGGSNDIEATCRALRGLGAKIERLPGTGARVKGISRAELNTRTETPVLDCGESGTTLRYLLPVAAALSGPAGVIFTGSGRLPARPQEPLAGELECHGITLDYAEASPGALLPVRLTGRLLPGAYALSGAVSSQFLGGLLYALSVLDGPSTLAVKDRLESEPYVRMTLSALQQSGVEIAESRTDQGLPLWTIAGRGALTPPEDVQVEGDWSNAAFWLCAGALTQNPEGIAVEGLSLTSLQGDRAVVDILSRFGAQVESSSEGPVGTVRVKPPKNGAALRGQTIDARQIPDLVPILAVAAGAAEGETRFTHAERLRIKESDRLQSTAQLLRLLGVPHEELPDELVVHGIGSARKFSGGRISSFKDHRIVMAAAVAGASGGAPIVIDGAEDAAKSYPYFFEDLERMKGSAAPADLKTRN</sequence>
<dbReference type="NCBIfam" id="TIGR01356">
    <property type="entry name" value="aroA"/>
    <property type="match status" value="1"/>
</dbReference>
<feature type="binding site" evidence="7">
    <location>
        <position position="363"/>
    </location>
    <ligand>
        <name>phosphoenolpyruvate</name>
        <dbReference type="ChEBI" id="CHEBI:58702"/>
    </ligand>
</feature>
<evidence type="ECO:0000256" key="1">
    <source>
        <dbReference type="ARBA" id="ARBA00004811"/>
    </source>
</evidence>
<dbReference type="InterPro" id="IPR006264">
    <property type="entry name" value="EPSP_synthase"/>
</dbReference>
<feature type="binding site" evidence="7">
    <location>
        <position position="408"/>
    </location>
    <ligand>
        <name>phosphoenolpyruvate</name>
        <dbReference type="ChEBI" id="CHEBI:58702"/>
    </ligand>
</feature>
<evidence type="ECO:0000313" key="9">
    <source>
        <dbReference type="EMBL" id="EPD99030.1"/>
    </source>
</evidence>
<dbReference type="PIRSF" id="PIRSF000505">
    <property type="entry name" value="EPSPS"/>
    <property type="match status" value="1"/>
</dbReference>
<dbReference type="InterPro" id="IPR001986">
    <property type="entry name" value="Enolpyruvate_Tfrase_dom"/>
</dbReference>
<evidence type="ECO:0000259" key="8">
    <source>
        <dbReference type="Pfam" id="PF00275"/>
    </source>
</evidence>
<comment type="subunit">
    <text evidence="7">Monomer.</text>
</comment>
<feature type="binding site" evidence="7">
    <location>
        <position position="21"/>
    </location>
    <ligand>
        <name>3-phosphoshikimate</name>
        <dbReference type="ChEBI" id="CHEBI:145989"/>
    </ligand>
</feature>
<feature type="binding site" evidence="7">
    <location>
        <position position="176"/>
    </location>
    <ligand>
        <name>phosphoenolpyruvate</name>
        <dbReference type="ChEBI" id="CHEBI:58702"/>
    </ligand>
</feature>
<dbReference type="HOGENOM" id="CLU_024321_0_0_4"/>
<dbReference type="InterPro" id="IPR013792">
    <property type="entry name" value="RNA3'P_cycl/enolpyr_Trfase_a/b"/>
</dbReference>
<feature type="active site" description="Proton acceptor" evidence="7">
    <location>
        <position position="332"/>
    </location>
</feature>
<feature type="binding site" evidence="7">
    <location>
        <position position="20"/>
    </location>
    <ligand>
        <name>phosphoenolpyruvate</name>
        <dbReference type="ChEBI" id="CHEBI:58702"/>
    </ligand>
</feature>
<evidence type="ECO:0000256" key="5">
    <source>
        <dbReference type="ARBA" id="ARBA00023141"/>
    </source>
</evidence>
<keyword evidence="10" id="KW-1185">Reference proteome</keyword>
<dbReference type="CDD" id="cd01556">
    <property type="entry name" value="EPSP_synthase"/>
    <property type="match status" value="1"/>
</dbReference>
<accession>S3BI51</accession>
<dbReference type="Pfam" id="PF00275">
    <property type="entry name" value="EPSP_synthase"/>
    <property type="match status" value="1"/>
</dbReference>
<keyword evidence="3 7" id="KW-0028">Amino-acid biosynthesis</keyword>
<proteinExistence type="inferred from homology"/>
<dbReference type="EMBL" id="ATCF01000018">
    <property type="protein sequence ID" value="EPD99030.1"/>
    <property type="molecule type" value="Genomic_DNA"/>
</dbReference>
<protein>
    <recommendedName>
        <fullName evidence="7">3-phosphoshikimate 1-carboxyvinyltransferase</fullName>
        <ecNumber evidence="7">2.5.1.19</ecNumber>
    </recommendedName>
    <alternativeName>
        <fullName evidence="7">5-enolpyruvylshikimate-3-phosphate synthase</fullName>
        <shortName evidence="7">EPSP synthase</shortName>
        <shortName evidence="7">EPSPS</shortName>
    </alternativeName>
</protein>
<comment type="caution">
    <text evidence="9">The sequence shown here is derived from an EMBL/GenBank/DDBJ whole genome shotgun (WGS) entry which is preliminary data.</text>
</comment>
<dbReference type="GO" id="GO:0009423">
    <property type="term" value="P:chorismate biosynthetic process"/>
    <property type="evidence" value="ECO:0007669"/>
    <property type="project" value="UniProtKB-UniRule"/>
</dbReference>
<feature type="binding site" evidence="7">
    <location>
        <position position="25"/>
    </location>
    <ligand>
        <name>3-phosphoshikimate</name>
        <dbReference type="ChEBI" id="CHEBI:145989"/>
    </ligand>
</feature>
<dbReference type="GO" id="GO:0008652">
    <property type="term" value="P:amino acid biosynthetic process"/>
    <property type="evidence" value="ECO:0007669"/>
    <property type="project" value="UniProtKB-KW"/>
</dbReference>
<dbReference type="GO" id="GO:0003866">
    <property type="term" value="F:3-phosphoshikimate 1-carboxyvinyltransferase activity"/>
    <property type="evidence" value="ECO:0007669"/>
    <property type="project" value="UniProtKB-UniRule"/>
</dbReference>
<feature type="binding site" evidence="7">
    <location>
        <position position="202"/>
    </location>
    <ligand>
        <name>3-phosphoshikimate</name>
        <dbReference type="ChEBI" id="CHEBI:145989"/>
    </ligand>
</feature>
<dbReference type="eggNOG" id="COG0128">
    <property type="taxonomic scope" value="Bacteria"/>
</dbReference>
<gene>
    <name evidence="7" type="primary">aroA</name>
    <name evidence="9" type="ORF">HMPREF1476_01301</name>
</gene>
<feature type="domain" description="Enolpyruvate transferase" evidence="8">
    <location>
        <begin position="7"/>
        <end position="443"/>
    </location>
</feature>
<dbReference type="PANTHER" id="PTHR21090:SF5">
    <property type="entry name" value="PENTAFUNCTIONAL AROM POLYPEPTIDE"/>
    <property type="match status" value="1"/>
</dbReference>
<dbReference type="InterPro" id="IPR036968">
    <property type="entry name" value="Enolpyruvate_Tfrase_sf"/>
</dbReference>
<name>S3BI51_9BURK</name>
<comment type="subcellular location">
    <subcellularLocation>
        <location evidence="7">Cytoplasm</location>
    </subcellularLocation>
</comment>
<dbReference type="Proteomes" id="UP000014400">
    <property type="component" value="Unassembled WGS sequence"/>
</dbReference>
<comment type="caution">
    <text evidence="7">Lacks conserved residue(s) required for the propagation of feature annotation.</text>
</comment>
<comment type="function">
    <text evidence="7">Catalyzes the transfer of the enolpyruvyl moiety of phosphoenolpyruvate (PEP) to the 5-hydroxyl of shikimate-3-phosphate (S3P) to produce enolpyruvyl shikimate-3-phosphate and inorganic phosphate.</text>
</comment>
<feature type="binding site" evidence="7">
    <location>
        <position position="332"/>
    </location>
    <ligand>
        <name>3-phosphoshikimate</name>
        <dbReference type="ChEBI" id="CHEBI:145989"/>
    </ligand>
</feature>
<feature type="binding site" evidence="7">
    <location>
        <position position="127"/>
    </location>
    <ligand>
        <name>phosphoenolpyruvate</name>
        <dbReference type="ChEBI" id="CHEBI:58702"/>
    </ligand>
</feature>
<feature type="binding site" evidence="7">
    <location>
        <position position="359"/>
    </location>
    <ligand>
        <name>3-phosphoshikimate</name>
        <dbReference type="ChEBI" id="CHEBI:145989"/>
    </ligand>
</feature>
<dbReference type="EC" id="2.5.1.19" evidence="7"/>
<comment type="pathway">
    <text evidence="1 7">Metabolic intermediate biosynthesis; chorismate biosynthesis; chorismate from D-erythrose 4-phosphate and phosphoenolpyruvate: step 6/7.</text>
</comment>
<dbReference type="STRING" id="1203554.HMPREF1476_01301"/>
<evidence type="ECO:0000256" key="3">
    <source>
        <dbReference type="ARBA" id="ARBA00022605"/>
    </source>
</evidence>
<keyword evidence="5 7" id="KW-0057">Aromatic amino acid biosynthesis</keyword>
<dbReference type="InterPro" id="IPR023193">
    <property type="entry name" value="EPSP_synthase_CS"/>
</dbReference>
<feature type="binding site" evidence="7">
    <location>
        <position position="174"/>
    </location>
    <ligand>
        <name>3-phosphoshikimate</name>
        <dbReference type="ChEBI" id="CHEBI:145989"/>
    </ligand>
</feature>
<dbReference type="GO" id="GO:0009073">
    <property type="term" value="P:aromatic amino acid family biosynthetic process"/>
    <property type="evidence" value="ECO:0007669"/>
    <property type="project" value="UniProtKB-KW"/>
</dbReference>
<reference evidence="9 10" key="1">
    <citation type="submission" date="2013-04" db="EMBL/GenBank/DDBJ databases">
        <title>The Genome Sequence of Sutterella wadsworthensis HGA0223.</title>
        <authorList>
            <consortium name="The Broad Institute Genomics Platform"/>
            <person name="Earl A."/>
            <person name="Ward D."/>
            <person name="Feldgarden M."/>
            <person name="Gevers D."/>
            <person name="Schmidt T.M."/>
            <person name="Dover J."/>
            <person name="Dai D."/>
            <person name="Walker B."/>
            <person name="Young S."/>
            <person name="Zeng Q."/>
            <person name="Gargeya S."/>
            <person name="Fitzgerald M."/>
            <person name="Haas B."/>
            <person name="Abouelleil A."/>
            <person name="Allen A.W."/>
            <person name="Alvarado L."/>
            <person name="Arachchi H.M."/>
            <person name="Berlin A.M."/>
            <person name="Chapman S.B."/>
            <person name="Gainer-Dewar J."/>
            <person name="Goldberg J."/>
            <person name="Griggs A."/>
            <person name="Gujja S."/>
            <person name="Hansen M."/>
            <person name="Howarth C."/>
            <person name="Imamovic A."/>
            <person name="Ireland A."/>
            <person name="Larimer J."/>
            <person name="McCowan C."/>
            <person name="Murphy C."/>
            <person name="Pearson M."/>
            <person name="Poon T.W."/>
            <person name="Priest M."/>
            <person name="Roberts A."/>
            <person name="Saif S."/>
            <person name="Shea T."/>
            <person name="Sisk P."/>
            <person name="Sykes S."/>
            <person name="Wortman J."/>
            <person name="Nusbaum C."/>
            <person name="Birren B."/>
        </authorList>
    </citation>
    <scope>NUCLEOTIDE SEQUENCE [LARGE SCALE GENOMIC DNA]</scope>
    <source>
        <strain evidence="9 10">HGA0223</strain>
    </source>
</reference>
<feature type="binding site" evidence="7">
    <location>
        <position position="97"/>
    </location>
    <ligand>
        <name>phosphoenolpyruvate</name>
        <dbReference type="ChEBI" id="CHEBI:58702"/>
    </ligand>
</feature>
<organism evidence="9 10">
    <name type="scientific">Sutterella wadsworthensis HGA0223</name>
    <dbReference type="NCBI Taxonomy" id="1203554"/>
    <lineage>
        <taxon>Bacteria</taxon>
        <taxon>Pseudomonadati</taxon>
        <taxon>Pseudomonadota</taxon>
        <taxon>Betaproteobacteria</taxon>
        <taxon>Burkholderiales</taxon>
        <taxon>Sutterellaceae</taxon>
        <taxon>Sutterella</taxon>
    </lineage>
</organism>
<dbReference type="AlphaFoldDB" id="S3BI51"/>
<dbReference type="SUPFAM" id="SSF55205">
    <property type="entry name" value="EPT/RTPC-like"/>
    <property type="match status" value="1"/>
</dbReference>
<feature type="binding site" evidence="7">
    <location>
        <position position="434"/>
    </location>
    <ligand>
        <name>phosphoenolpyruvate</name>
        <dbReference type="ChEBI" id="CHEBI:58702"/>
    </ligand>
</feature>
<evidence type="ECO:0000256" key="7">
    <source>
        <dbReference type="HAMAP-Rule" id="MF_00210"/>
    </source>
</evidence>
<dbReference type="GO" id="GO:0005737">
    <property type="term" value="C:cytoplasm"/>
    <property type="evidence" value="ECO:0007669"/>
    <property type="project" value="UniProtKB-SubCell"/>
</dbReference>
<feature type="binding site" evidence="7">
    <location>
        <position position="20"/>
    </location>
    <ligand>
        <name>3-phosphoshikimate</name>
        <dbReference type="ChEBI" id="CHEBI:145989"/>
    </ligand>
</feature>
<keyword evidence="4 7" id="KW-0808">Transferase</keyword>
<dbReference type="PROSITE" id="PS00885">
    <property type="entry name" value="EPSP_SYNTHASE_2"/>
    <property type="match status" value="1"/>
</dbReference>
<comment type="catalytic activity">
    <reaction evidence="6">
        <text>3-phosphoshikimate + phosphoenolpyruvate = 5-O-(1-carboxyvinyl)-3-phosphoshikimate + phosphate</text>
        <dbReference type="Rhea" id="RHEA:21256"/>
        <dbReference type="ChEBI" id="CHEBI:43474"/>
        <dbReference type="ChEBI" id="CHEBI:57701"/>
        <dbReference type="ChEBI" id="CHEBI:58702"/>
        <dbReference type="ChEBI" id="CHEBI:145989"/>
        <dbReference type="EC" id="2.5.1.19"/>
    </reaction>
    <physiologicalReaction direction="left-to-right" evidence="6">
        <dbReference type="Rhea" id="RHEA:21257"/>
    </physiologicalReaction>
</comment>
<evidence type="ECO:0000256" key="6">
    <source>
        <dbReference type="ARBA" id="ARBA00044633"/>
    </source>
</evidence>
<feature type="binding site" evidence="7">
    <location>
        <position position="176"/>
    </location>
    <ligand>
        <name>3-phosphoshikimate</name>
        <dbReference type="ChEBI" id="CHEBI:145989"/>
    </ligand>
</feature>
<dbReference type="PATRIC" id="fig|1203554.3.peg.1360"/>